<evidence type="ECO:0000259" key="1">
    <source>
        <dbReference type="Pfam" id="PF13460"/>
    </source>
</evidence>
<dbReference type="EMBL" id="BSST01000001">
    <property type="protein sequence ID" value="GLX80243.1"/>
    <property type="molecule type" value="Genomic_DNA"/>
</dbReference>
<dbReference type="RefSeq" id="WP_284246217.1">
    <property type="nucleotide sequence ID" value="NZ_BSST01000001.1"/>
</dbReference>
<protein>
    <recommendedName>
        <fullName evidence="1">NAD(P)-binding domain-containing protein</fullName>
    </recommendedName>
</protein>
<gene>
    <name evidence="2" type="ORF">tinsulaeT_35830</name>
</gene>
<dbReference type="Gene3D" id="3.40.50.720">
    <property type="entry name" value="NAD(P)-binding Rossmann-like Domain"/>
    <property type="match status" value="1"/>
</dbReference>
<reference evidence="2 3" key="1">
    <citation type="submission" date="2023-03" db="EMBL/GenBank/DDBJ databases">
        <title>Draft genome sequence of Thalassotalea insulae KCTC 62186T.</title>
        <authorList>
            <person name="Sawabe T."/>
        </authorList>
    </citation>
    <scope>NUCLEOTIDE SEQUENCE [LARGE SCALE GENOMIC DNA]</scope>
    <source>
        <strain evidence="2 3">KCTC 62186</strain>
    </source>
</reference>
<dbReference type="Proteomes" id="UP001157186">
    <property type="component" value="Unassembled WGS sequence"/>
</dbReference>
<dbReference type="PANTHER" id="PTHR15020:SF11">
    <property type="entry name" value="OS06G0360300 PROTEIN"/>
    <property type="match status" value="1"/>
</dbReference>
<evidence type="ECO:0000313" key="2">
    <source>
        <dbReference type="EMBL" id="GLX80243.1"/>
    </source>
</evidence>
<organism evidence="2 3">
    <name type="scientific">Thalassotalea insulae</name>
    <dbReference type="NCBI Taxonomy" id="2056778"/>
    <lineage>
        <taxon>Bacteria</taxon>
        <taxon>Pseudomonadati</taxon>
        <taxon>Pseudomonadota</taxon>
        <taxon>Gammaproteobacteria</taxon>
        <taxon>Alteromonadales</taxon>
        <taxon>Colwelliaceae</taxon>
        <taxon>Thalassotalea</taxon>
    </lineage>
</organism>
<dbReference type="Pfam" id="PF13460">
    <property type="entry name" value="NAD_binding_10"/>
    <property type="match status" value="1"/>
</dbReference>
<feature type="domain" description="NAD(P)-binding" evidence="1">
    <location>
        <begin position="7"/>
        <end position="218"/>
    </location>
</feature>
<keyword evidence="3" id="KW-1185">Reference proteome</keyword>
<sequence>MKVLVVGASGATGRLAVDQLLNQGVEVNAIVRSLDTLPDHPNLYKIKVSVHSLTSSEMATHIKDCIAVVSCLGHNLTFKGMFGQPRLLVTDTLKCICRAIKSNETRDAVKVILMSTTGNSNRDIPEIPPLSQRILIAILRVLLPPHLDNENAADYLRTQIGQNDKSIEWVVVRPDALVDEKEVTEYNVHTSPIRNAIFDSGATSRVNVGNFMAELVLNESTWLKWKGQMPVVYNHA</sequence>
<dbReference type="InterPro" id="IPR036291">
    <property type="entry name" value="NAD(P)-bd_dom_sf"/>
</dbReference>
<dbReference type="SUPFAM" id="SSF51735">
    <property type="entry name" value="NAD(P)-binding Rossmann-fold domains"/>
    <property type="match status" value="1"/>
</dbReference>
<evidence type="ECO:0000313" key="3">
    <source>
        <dbReference type="Proteomes" id="UP001157186"/>
    </source>
</evidence>
<accession>A0ABQ6GWD2</accession>
<comment type="caution">
    <text evidence="2">The sequence shown here is derived from an EMBL/GenBank/DDBJ whole genome shotgun (WGS) entry which is preliminary data.</text>
</comment>
<dbReference type="PANTHER" id="PTHR15020">
    <property type="entry name" value="FLAVIN REDUCTASE-RELATED"/>
    <property type="match status" value="1"/>
</dbReference>
<dbReference type="InterPro" id="IPR016040">
    <property type="entry name" value="NAD(P)-bd_dom"/>
</dbReference>
<name>A0ABQ6GWD2_9GAMM</name>
<proteinExistence type="predicted"/>